<dbReference type="Proteomes" id="UP000177622">
    <property type="component" value="Unassembled WGS sequence"/>
</dbReference>
<dbReference type="RefSeq" id="XP_022482346.1">
    <property type="nucleotide sequence ID" value="XM_022637799.1"/>
</dbReference>
<proteinExistence type="inferred from homology"/>
<dbReference type="PANTHER" id="PTHR43866:SF3">
    <property type="entry name" value="METHYLMALONATE-SEMIALDEHYDE DEHYDROGENASE [ACYLATING], MITOCHONDRIAL"/>
    <property type="match status" value="1"/>
</dbReference>
<gene>
    <name evidence="3" type="ORF">PENARI_c095G04295</name>
</gene>
<evidence type="ECO:0000313" key="3">
    <source>
        <dbReference type="EMBL" id="OGE46879.1"/>
    </source>
</evidence>
<dbReference type="GO" id="GO:0006574">
    <property type="term" value="P:L-valine catabolic process"/>
    <property type="evidence" value="ECO:0007669"/>
    <property type="project" value="TreeGrafter"/>
</dbReference>
<dbReference type="EMBL" id="LXJU01000095">
    <property type="protein sequence ID" value="OGE46879.1"/>
    <property type="molecule type" value="Genomic_DNA"/>
</dbReference>
<dbReference type="OrthoDB" id="4359445at2759"/>
<dbReference type="GO" id="GO:0006210">
    <property type="term" value="P:thymine catabolic process"/>
    <property type="evidence" value="ECO:0007669"/>
    <property type="project" value="TreeGrafter"/>
</dbReference>
<evidence type="ECO:0000256" key="1">
    <source>
        <dbReference type="ARBA" id="ARBA00009986"/>
    </source>
</evidence>
<protein>
    <recommendedName>
        <fullName evidence="5">FAR1 domain-containing protein</fullName>
    </recommendedName>
</protein>
<comment type="caution">
    <text evidence="3">The sequence shown here is derived from an EMBL/GenBank/DDBJ whole genome shotgun (WGS) entry which is preliminary data.</text>
</comment>
<dbReference type="GeneID" id="34582533"/>
<feature type="region of interest" description="Disordered" evidence="2">
    <location>
        <begin position="1"/>
        <end position="34"/>
    </location>
</feature>
<dbReference type="STRING" id="1835702.A0A1F5L1P5"/>
<dbReference type="InterPro" id="IPR010061">
    <property type="entry name" value="MeMal-semiAld_DH"/>
</dbReference>
<dbReference type="AlphaFoldDB" id="A0A1F5L1P5"/>
<sequence>MASSQPDSPSDSEPEAIPESPPALPSLHNAPPSLQNTAPSLYILPLPPLDTHYDTPEQGISAINAFGRAHGYAVAILRSKITKRGVKKTVRLCCDRSRRVRPDDGPDGPTRKRQTTSLAIECPFLISLRLQEGRWNLTVENQHHNHEPSPPLTHAPHRMKELNTKASNIEKQLEQGLSTRHILTSIRKDDQDSCLIARDIYNFRRKLHMEFLAGRTPL</sequence>
<evidence type="ECO:0008006" key="5">
    <source>
        <dbReference type="Google" id="ProtNLM"/>
    </source>
</evidence>
<comment type="similarity">
    <text evidence="1">Belongs to the aldehyde dehydrogenase family.</text>
</comment>
<name>A0A1F5L1P5_PENAI</name>
<dbReference type="PANTHER" id="PTHR43866">
    <property type="entry name" value="MALONATE-SEMIALDEHYDE DEHYDROGENASE"/>
    <property type="match status" value="1"/>
</dbReference>
<reference evidence="3 4" key="1">
    <citation type="journal article" date="2016" name="Sci. Rep.">
        <title>Penicillium arizonense, a new, genome sequenced fungal species, reveals a high chemical diversity in secreted metabolites.</title>
        <authorList>
            <person name="Grijseels S."/>
            <person name="Nielsen J.C."/>
            <person name="Randelovic M."/>
            <person name="Nielsen J."/>
            <person name="Nielsen K.F."/>
            <person name="Workman M."/>
            <person name="Frisvad J.C."/>
        </authorList>
    </citation>
    <scope>NUCLEOTIDE SEQUENCE [LARGE SCALE GENOMIC DNA]</scope>
    <source>
        <strain evidence="3 4">CBS 141311</strain>
    </source>
</reference>
<accession>A0A1F5L1P5</accession>
<keyword evidence="4" id="KW-1185">Reference proteome</keyword>
<dbReference type="GO" id="GO:0004491">
    <property type="term" value="F:methylmalonate-semialdehyde dehydrogenase (acylating, NAD) activity"/>
    <property type="evidence" value="ECO:0007669"/>
    <property type="project" value="InterPro"/>
</dbReference>
<evidence type="ECO:0000313" key="4">
    <source>
        <dbReference type="Proteomes" id="UP000177622"/>
    </source>
</evidence>
<organism evidence="3 4">
    <name type="scientific">Penicillium arizonense</name>
    <dbReference type="NCBI Taxonomy" id="1835702"/>
    <lineage>
        <taxon>Eukaryota</taxon>
        <taxon>Fungi</taxon>
        <taxon>Dikarya</taxon>
        <taxon>Ascomycota</taxon>
        <taxon>Pezizomycotina</taxon>
        <taxon>Eurotiomycetes</taxon>
        <taxon>Eurotiomycetidae</taxon>
        <taxon>Eurotiales</taxon>
        <taxon>Aspergillaceae</taxon>
        <taxon>Penicillium</taxon>
    </lineage>
</organism>
<evidence type="ECO:0000256" key="2">
    <source>
        <dbReference type="SAM" id="MobiDB-lite"/>
    </source>
</evidence>